<comment type="caution">
    <text evidence="2">The sequence shown here is derived from an EMBL/GenBank/DDBJ whole genome shotgun (WGS) entry which is preliminary data.</text>
</comment>
<dbReference type="Proteomes" id="UP000304900">
    <property type="component" value="Unassembled WGS sequence"/>
</dbReference>
<dbReference type="GO" id="GO:1990238">
    <property type="term" value="F:double-stranded DNA endonuclease activity"/>
    <property type="evidence" value="ECO:0007669"/>
    <property type="project" value="TreeGrafter"/>
</dbReference>
<keyword evidence="3" id="KW-1185">Reference proteome</keyword>
<dbReference type="InterPro" id="IPR006842">
    <property type="entry name" value="Transposase_31"/>
</dbReference>
<evidence type="ECO:0000313" key="2">
    <source>
        <dbReference type="EMBL" id="TKT85499.1"/>
    </source>
</evidence>
<accession>A0A4U6CME8</accession>
<dbReference type="OrthoDB" id="932587at2"/>
<dbReference type="PANTHER" id="PTHR34611:SF2">
    <property type="entry name" value="INACTIVE RECOMBINATION-PROMOTING NUCLEASE-LIKE PROTEIN RPNE-RELATED"/>
    <property type="match status" value="1"/>
</dbReference>
<evidence type="ECO:0000259" key="1">
    <source>
        <dbReference type="Pfam" id="PF04754"/>
    </source>
</evidence>
<feature type="domain" description="Transposase (putative) YhgA-like" evidence="1">
    <location>
        <begin position="8"/>
        <end position="191"/>
    </location>
</feature>
<sequence>MGKITSIHDTFIRAIMADKNIALEYFESYLPPFVTGQLDFSTLTQLPDVYVSAELQKTMSDIVYSCERKDRKGKIKVSLLIEHKSYPDKYTPVQIGSYIFSGLQKQIENDKNISLIIPVLLYHGKDKWEYYSLTNLFKNLEPEWKQFIPDFDYIYTNLNEVSDEHIEALNNKFLAASFLALKHSFQKDWLEANIVRILLLSENVPANLLRNLIVYLFERSELGKEKIEELIEKIPITIKNTVMSTVNYLMKEGEKIGMTKKEYEKNRAFTQSLIRETVFDDAKIAKLVGVTVDFVASVRVELNPGI</sequence>
<dbReference type="RefSeq" id="WP_137344442.1">
    <property type="nucleotide sequence ID" value="NZ_BSQH01000020.1"/>
</dbReference>
<proteinExistence type="predicted"/>
<dbReference type="GO" id="GO:0006310">
    <property type="term" value="P:DNA recombination"/>
    <property type="evidence" value="ECO:0007669"/>
    <property type="project" value="TreeGrafter"/>
</dbReference>
<protein>
    <recommendedName>
        <fullName evidence="1">Transposase (putative) YhgA-like domain-containing protein</fullName>
    </recommendedName>
</protein>
<dbReference type="InterPro" id="IPR051699">
    <property type="entry name" value="Rpn/YhgA-like_nuclease"/>
</dbReference>
<evidence type="ECO:0000313" key="3">
    <source>
        <dbReference type="Proteomes" id="UP000304900"/>
    </source>
</evidence>
<reference evidence="2 3" key="1">
    <citation type="submission" date="2019-05" db="EMBL/GenBank/DDBJ databases">
        <title>Dyadobacter AR-3-8 sp. nov., isolated from arctic soil.</title>
        <authorList>
            <person name="Chaudhary D.K."/>
        </authorList>
    </citation>
    <scope>NUCLEOTIDE SEQUENCE [LARGE SCALE GENOMIC DNA]</scope>
    <source>
        <strain evidence="2 3">AR-3-8</strain>
    </source>
</reference>
<dbReference type="PANTHER" id="PTHR34611">
    <property type="match status" value="1"/>
</dbReference>
<dbReference type="AlphaFoldDB" id="A0A4U6CME8"/>
<organism evidence="2 3">
    <name type="scientific">Dyadobacter frigoris</name>
    <dbReference type="NCBI Taxonomy" id="2576211"/>
    <lineage>
        <taxon>Bacteria</taxon>
        <taxon>Pseudomonadati</taxon>
        <taxon>Bacteroidota</taxon>
        <taxon>Cytophagia</taxon>
        <taxon>Cytophagales</taxon>
        <taxon>Spirosomataceae</taxon>
        <taxon>Dyadobacter</taxon>
    </lineage>
</organism>
<dbReference type="EMBL" id="SZVO01000030">
    <property type="protein sequence ID" value="TKT85499.1"/>
    <property type="molecule type" value="Genomic_DNA"/>
</dbReference>
<gene>
    <name evidence="2" type="ORF">FDK13_33830</name>
</gene>
<name>A0A4U6CME8_9BACT</name>
<dbReference type="Pfam" id="PF04754">
    <property type="entry name" value="Transposase_31"/>
    <property type="match status" value="1"/>
</dbReference>